<keyword evidence="7" id="KW-0902">Two-component regulatory system</keyword>
<dbReference type="SMART" id="SM00387">
    <property type="entry name" value="HATPase_c"/>
    <property type="match status" value="1"/>
</dbReference>
<dbReference type="PANTHER" id="PTHR45453:SF3">
    <property type="entry name" value="HISTIDINE KINASE"/>
    <property type="match status" value="1"/>
</dbReference>
<dbReference type="InterPro" id="IPR004358">
    <property type="entry name" value="Sig_transdc_His_kin-like_C"/>
</dbReference>
<dbReference type="InterPro" id="IPR005467">
    <property type="entry name" value="His_kinase_dom"/>
</dbReference>
<keyword evidence="5" id="KW-0808">Transferase</keyword>
<dbReference type="CDD" id="cd00082">
    <property type="entry name" value="HisKA"/>
    <property type="match status" value="1"/>
</dbReference>
<dbReference type="Gene3D" id="3.30.565.10">
    <property type="entry name" value="Histidine kinase-like ATPase, C-terminal domain"/>
    <property type="match status" value="1"/>
</dbReference>
<dbReference type="EC" id="2.7.13.3" evidence="3"/>
<dbReference type="Gene3D" id="1.10.287.130">
    <property type="match status" value="1"/>
</dbReference>
<keyword evidence="4" id="KW-0597">Phosphoprotein</keyword>
<name>A0ABU0N1J9_9FIRM</name>
<comment type="subcellular location">
    <subcellularLocation>
        <location evidence="2">Membrane</location>
    </subcellularLocation>
</comment>
<dbReference type="Pfam" id="PF00512">
    <property type="entry name" value="HisKA"/>
    <property type="match status" value="1"/>
</dbReference>
<dbReference type="InterPro" id="IPR003594">
    <property type="entry name" value="HATPase_dom"/>
</dbReference>
<protein>
    <recommendedName>
        <fullName evidence="3">histidine kinase</fullName>
        <ecNumber evidence="3">2.7.13.3</ecNumber>
    </recommendedName>
</protein>
<sequence length="417" mass="48392">MIKIRSKWKEMAINRKIFLIITTLSIGLIITIYLILYFLLPSYYEKYKVESLNNRLTILAQISQEDDLEGLKQNLYKISQHENVGVLLRDSNGEIAYGNKELSFLPYANNISDSYENYKKTVSLYIKDSNNPYYLDISMPLQPIDEATTVILALMPIILGVAIVLSIITSYAFSKWITKPLIDIIENERMQEAKRKEFIATISHELKTPITIISGQLEGMIYNIGKYKDRDTYLKKSYDSTQELKTLVEEMIQVSKFEILEKKSEIKEIDLNNLINRLIKRQMYLIEEKNLNLSVKSESNIFIKADEERIAKAINNIINNAIKYSPENADLLIKLYKKENTILEIENTGVTIDERHKEKLFKPFYRVEKSRNRKTGGSGLGLYIVSQILKEHGFRYNIKNGKNSVIFIIEFNAHDIL</sequence>
<dbReference type="PRINTS" id="PR00344">
    <property type="entry name" value="BCTRLSENSOR"/>
</dbReference>
<dbReference type="GO" id="GO:0016301">
    <property type="term" value="F:kinase activity"/>
    <property type="evidence" value="ECO:0007669"/>
    <property type="project" value="UniProtKB-KW"/>
</dbReference>
<keyword evidence="11" id="KW-1185">Reference proteome</keyword>
<gene>
    <name evidence="10" type="ORF">QOZ92_002155</name>
</gene>
<evidence type="ECO:0000313" key="11">
    <source>
        <dbReference type="Proteomes" id="UP001232584"/>
    </source>
</evidence>
<dbReference type="InterPro" id="IPR003661">
    <property type="entry name" value="HisK_dim/P_dom"/>
</dbReference>
<dbReference type="SUPFAM" id="SSF47384">
    <property type="entry name" value="Homodimeric domain of signal transducing histidine kinase"/>
    <property type="match status" value="1"/>
</dbReference>
<evidence type="ECO:0000256" key="1">
    <source>
        <dbReference type="ARBA" id="ARBA00000085"/>
    </source>
</evidence>
<dbReference type="Pfam" id="PF02518">
    <property type="entry name" value="HATPase_c"/>
    <property type="match status" value="1"/>
</dbReference>
<evidence type="ECO:0000313" key="10">
    <source>
        <dbReference type="EMBL" id="MDQ0557037.1"/>
    </source>
</evidence>
<dbReference type="InterPro" id="IPR050351">
    <property type="entry name" value="BphY/WalK/GraS-like"/>
</dbReference>
<evidence type="ECO:0000256" key="5">
    <source>
        <dbReference type="ARBA" id="ARBA00022679"/>
    </source>
</evidence>
<dbReference type="InterPro" id="IPR036097">
    <property type="entry name" value="HisK_dim/P_sf"/>
</dbReference>
<keyword evidence="8" id="KW-1133">Transmembrane helix</keyword>
<dbReference type="Proteomes" id="UP001232584">
    <property type="component" value="Unassembled WGS sequence"/>
</dbReference>
<dbReference type="SMART" id="SM00388">
    <property type="entry name" value="HisKA"/>
    <property type="match status" value="1"/>
</dbReference>
<reference evidence="10 11" key="1">
    <citation type="submission" date="2023-07" db="EMBL/GenBank/DDBJ databases">
        <title>Genomic Encyclopedia of Type Strains, Phase IV (KMG-IV): sequencing the most valuable type-strain genomes for metagenomic binning, comparative biology and taxonomic classification.</title>
        <authorList>
            <person name="Goeker M."/>
        </authorList>
    </citation>
    <scope>NUCLEOTIDE SEQUENCE [LARGE SCALE GENOMIC DNA]</scope>
    <source>
        <strain evidence="10 11">DSM 15049</strain>
    </source>
</reference>
<keyword evidence="6 10" id="KW-0418">Kinase</keyword>
<comment type="catalytic activity">
    <reaction evidence="1">
        <text>ATP + protein L-histidine = ADP + protein N-phospho-L-histidine.</text>
        <dbReference type="EC" id="2.7.13.3"/>
    </reaction>
</comment>
<keyword evidence="8" id="KW-0812">Transmembrane</keyword>
<dbReference type="PANTHER" id="PTHR45453">
    <property type="entry name" value="PHOSPHATE REGULON SENSOR PROTEIN PHOR"/>
    <property type="match status" value="1"/>
</dbReference>
<dbReference type="EMBL" id="JAUSWG010000008">
    <property type="protein sequence ID" value="MDQ0557037.1"/>
    <property type="molecule type" value="Genomic_DNA"/>
</dbReference>
<dbReference type="SUPFAM" id="SSF55874">
    <property type="entry name" value="ATPase domain of HSP90 chaperone/DNA topoisomerase II/histidine kinase"/>
    <property type="match status" value="1"/>
</dbReference>
<evidence type="ECO:0000259" key="9">
    <source>
        <dbReference type="PROSITE" id="PS50109"/>
    </source>
</evidence>
<feature type="transmembrane region" description="Helical" evidence="8">
    <location>
        <begin position="150"/>
        <end position="173"/>
    </location>
</feature>
<comment type="caution">
    <text evidence="10">The sequence shown here is derived from an EMBL/GenBank/DDBJ whole genome shotgun (WGS) entry which is preliminary data.</text>
</comment>
<evidence type="ECO:0000256" key="7">
    <source>
        <dbReference type="ARBA" id="ARBA00023012"/>
    </source>
</evidence>
<evidence type="ECO:0000256" key="8">
    <source>
        <dbReference type="SAM" id="Phobius"/>
    </source>
</evidence>
<organism evidence="10 11">
    <name type="scientific">Paraclostridium ghonii</name>
    <dbReference type="NCBI Taxonomy" id="29358"/>
    <lineage>
        <taxon>Bacteria</taxon>
        <taxon>Bacillati</taxon>
        <taxon>Bacillota</taxon>
        <taxon>Clostridia</taxon>
        <taxon>Peptostreptococcales</taxon>
        <taxon>Peptostreptococcaceae</taxon>
        <taxon>Paraclostridium</taxon>
    </lineage>
</organism>
<feature type="domain" description="Histidine kinase" evidence="9">
    <location>
        <begin position="201"/>
        <end position="415"/>
    </location>
</feature>
<evidence type="ECO:0000256" key="3">
    <source>
        <dbReference type="ARBA" id="ARBA00012438"/>
    </source>
</evidence>
<dbReference type="RefSeq" id="WP_307507531.1">
    <property type="nucleotide sequence ID" value="NZ_BAAACE010000019.1"/>
</dbReference>
<evidence type="ECO:0000256" key="2">
    <source>
        <dbReference type="ARBA" id="ARBA00004370"/>
    </source>
</evidence>
<feature type="transmembrane region" description="Helical" evidence="8">
    <location>
        <begin position="17"/>
        <end position="40"/>
    </location>
</feature>
<dbReference type="PROSITE" id="PS50109">
    <property type="entry name" value="HIS_KIN"/>
    <property type="match status" value="1"/>
</dbReference>
<dbReference type="InterPro" id="IPR036890">
    <property type="entry name" value="HATPase_C_sf"/>
</dbReference>
<accession>A0ABU0N1J9</accession>
<keyword evidence="8" id="KW-0472">Membrane</keyword>
<evidence type="ECO:0000256" key="4">
    <source>
        <dbReference type="ARBA" id="ARBA00022553"/>
    </source>
</evidence>
<evidence type="ECO:0000256" key="6">
    <source>
        <dbReference type="ARBA" id="ARBA00022777"/>
    </source>
</evidence>
<proteinExistence type="predicted"/>